<name>A0AAU9K7G1_9CILI</name>
<evidence type="ECO:0000313" key="2">
    <source>
        <dbReference type="Proteomes" id="UP001162131"/>
    </source>
</evidence>
<reference evidence="1" key="1">
    <citation type="submission" date="2021-09" db="EMBL/GenBank/DDBJ databases">
        <authorList>
            <consortium name="AG Swart"/>
            <person name="Singh M."/>
            <person name="Singh A."/>
            <person name="Seah K."/>
            <person name="Emmerich C."/>
        </authorList>
    </citation>
    <scope>NUCLEOTIDE SEQUENCE</scope>
    <source>
        <strain evidence="1">ATCC30299</strain>
    </source>
</reference>
<keyword evidence="2" id="KW-1185">Reference proteome</keyword>
<organism evidence="1 2">
    <name type="scientific">Blepharisma stoltei</name>
    <dbReference type="NCBI Taxonomy" id="1481888"/>
    <lineage>
        <taxon>Eukaryota</taxon>
        <taxon>Sar</taxon>
        <taxon>Alveolata</taxon>
        <taxon>Ciliophora</taxon>
        <taxon>Postciliodesmatophora</taxon>
        <taxon>Heterotrichea</taxon>
        <taxon>Heterotrichida</taxon>
        <taxon>Blepharismidae</taxon>
        <taxon>Blepharisma</taxon>
    </lineage>
</organism>
<dbReference type="AlphaFoldDB" id="A0AAU9K7G1"/>
<dbReference type="Gene3D" id="3.60.10.10">
    <property type="entry name" value="Endonuclease/exonuclease/phosphatase"/>
    <property type="match status" value="1"/>
</dbReference>
<dbReference type="Proteomes" id="UP001162131">
    <property type="component" value="Unassembled WGS sequence"/>
</dbReference>
<dbReference type="InterPro" id="IPR036691">
    <property type="entry name" value="Endo/exonu/phosph_ase_sf"/>
</dbReference>
<sequence>MIENDFTILGIAETWLKDKVYIDGFVWIGNNGPIVGYRGSGGTGLLIHNSLANEITWIETNNHRITAAKIDDFLIICIYAPDLQITKMKNQLTNINETSISTFRGNNRHTIIDYIISETLSKIKYIEVPQLNTNHVLLLSHVKSVQIIPKQISVIPWYKLEGKELEAFQHRIWINFQNKGIYKTLDPLAIFNNIKSTIDEESK</sequence>
<evidence type="ECO:0000313" key="1">
    <source>
        <dbReference type="EMBL" id="CAG9333629.1"/>
    </source>
</evidence>
<gene>
    <name evidence="1" type="ORF">BSTOLATCC_MIC59446</name>
</gene>
<dbReference type="EMBL" id="CAJZBQ010000057">
    <property type="protein sequence ID" value="CAG9333629.1"/>
    <property type="molecule type" value="Genomic_DNA"/>
</dbReference>
<protein>
    <submittedName>
        <fullName evidence="1">Uncharacterized protein</fullName>
    </submittedName>
</protein>
<proteinExistence type="predicted"/>
<dbReference type="SUPFAM" id="SSF56219">
    <property type="entry name" value="DNase I-like"/>
    <property type="match status" value="1"/>
</dbReference>
<accession>A0AAU9K7G1</accession>
<comment type="caution">
    <text evidence="1">The sequence shown here is derived from an EMBL/GenBank/DDBJ whole genome shotgun (WGS) entry which is preliminary data.</text>
</comment>